<dbReference type="SUPFAM" id="SSF54980">
    <property type="entry name" value="EF-G C-terminal domain-like"/>
    <property type="match status" value="2"/>
</dbReference>
<reference evidence="10" key="1">
    <citation type="submission" date="2021-12" db="EMBL/GenBank/DDBJ databases">
        <authorList>
            <person name="Veyrier F.J."/>
        </authorList>
    </citation>
    <scope>NUCLEOTIDE SEQUENCE</scope>
    <source>
        <strain evidence="10">SAG 1488-6</strain>
    </source>
</reference>
<dbReference type="InterPro" id="IPR000795">
    <property type="entry name" value="T_Tr_GTP-bd_dom"/>
</dbReference>
<comment type="similarity">
    <text evidence="1 8">Belongs to the TRAFAC class translation factor GTPase superfamily. Classic translation factor GTPase family. EF-G/EF-2 subfamily.</text>
</comment>
<dbReference type="InterPro" id="IPR004540">
    <property type="entry name" value="Transl_elong_EFG/EF2"/>
</dbReference>
<dbReference type="CDD" id="cd16262">
    <property type="entry name" value="EFG_III"/>
    <property type="match status" value="1"/>
</dbReference>
<evidence type="ECO:0000256" key="8">
    <source>
        <dbReference type="HAMAP-Rule" id="MF_00054"/>
    </source>
</evidence>
<feature type="binding site" evidence="8">
    <location>
        <begin position="17"/>
        <end position="24"/>
    </location>
    <ligand>
        <name>GTP</name>
        <dbReference type="ChEBI" id="CHEBI:37565"/>
    </ligand>
</feature>
<dbReference type="InterPro" id="IPR005517">
    <property type="entry name" value="Transl_elong_EFG/EF2_IV"/>
</dbReference>
<dbReference type="NCBIfam" id="TIGR00231">
    <property type="entry name" value="small_GTP"/>
    <property type="match status" value="1"/>
</dbReference>
<evidence type="ECO:0000313" key="11">
    <source>
        <dbReference type="Proteomes" id="UP000832034"/>
    </source>
</evidence>
<gene>
    <name evidence="8 10" type="primary">fusA</name>
    <name evidence="10" type="ORF">LVJ81_11645</name>
</gene>
<feature type="binding site" evidence="8">
    <location>
        <begin position="88"/>
        <end position="92"/>
    </location>
    <ligand>
        <name>GTP</name>
        <dbReference type="ChEBI" id="CHEBI:37565"/>
    </ligand>
</feature>
<keyword evidence="3 8" id="KW-0547">Nucleotide-binding</keyword>
<evidence type="ECO:0000256" key="6">
    <source>
        <dbReference type="ARBA" id="ARBA00023134"/>
    </source>
</evidence>
<dbReference type="SMART" id="SM00889">
    <property type="entry name" value="EFG_IV"/>
    <property type="match status" value="1"/>
</dbReference>
<evidence type="ECO:0000256" key="1">
    <source>
        <dbReference type="ARBA" id="ARBA00005870"/>
    </source>
</evidence>
<dbReference type="InterPro" id="IPR035649">
    <property type="entry name" value="EFG_V"/>
</dbReference>
<evidence type="ECO:0000313" key="10">
    <source>
        <dbReference type="EMBL" id="UOO92252.1"/>
    </source>
</evidence>
<evidence type="ECO:0000256" key="2">
    <source>
        <dbReference type="ARBA" id="ARBA00017872"/>
    </source>
</evidence>
<comment type="function">
    <text evidence="7 8">Catalyzes the GTP-dependent ribosomal translocation step during translation elongation. During this step, the ribosome changes from the pre-translocational (PRE) to the post-translocational (POST) state as the newly formed A-site-bound peptidyl-tRNA and P-site-bound deacylated tRNA move to the P and E sites, respectively. Catalyzes the coordinated movement of the two tRNA molecules, the mRNA and conformational changes in the ribosome.</text>
</comment>
<dbReference type="EMBL" id="CP091512">
    <property type="protein sequence ID" value="UOO92252.1"/>
    <property type="molecule type" value="Genomic_DNA"/>
</dbReference>
<dbReference type="HAMAP" id="MF_00054_B">
    <property type="entry name" value="EF_G_EF_2_B"/>
    <property type="match status" value="1"/>
</dbReference>
<keyword evidence="4 8" id="KW-0251">Elongation factor</keyword>
<organism evidence="10 11">
    <name type="scientific">Vitreoscilla stercoraria</name>
    <dbReference type="NCBI Taxonomy" id="61"/>
    <lineage>
        <taxon>Bacteria</taxon>
        <taxon>Pseudomonadati</taxon>
        <taxon>Pseudomonadota</taxon>
        <taxon>Betaproteobacteria</taxon>
        <taxon>Neisseriales</taxon>
        <taxon>Neisseriaceae</taxon>
        <taxon>Vitreoscilla</taxon>
    </lineage>
</organism>
<evidence type="ECO:0000256" key="3">
    <source>
        <dbReference type="ARBA" id="ARBA00022741"/>
    </source>
</evidence>
<feature type="binding site" evidence="8">
    <location>
        <begin position="142"/>
        <end position="145"/>
    </location>
    <ligand>
        <name>GTP</name>
        <dbReference type="ChEBI" id="CHEBI:37565"/>
    </ligand>
</feature>
<evidence type="ECO:0000256" key="7">
    <source>
        <dbReference type="ARBA" id="ARBA00024731"/>
    </source>
</evidence>
<proteinExistence type="inferred from homology"/>
<dbReference type="CDD" id="cd01434">
    <property type="entry name" value="EFG_mtEFG1_IV"/>
    <property type="match status" value="1"/>
</dbReference>
<protein>
    <recommendedName>
        <fullName evidence="2 8">Elongation factor G</fullName>
        <shortName evidence="8">EF-G</shortName>
    </recommendedName>
</protein>
<keyword evidence="8" id="KW-0963">Cytoplasm</keyword>
<dbReference type="CDD" id="cd04088">
    <property type="entry name" value="EFG_mtEFG_II"/>
    <property type="match status" value="1"/>
</dbReference>
<dbReference type="InterPro" id="IPR020568">
    <property type="entry name" value="Ribosomal_Su5_D2-typ_SF"/>
</dbReference>
<dbReference type="Pfam" id="PF00679">
    <property type="entry name" value="EFG_C"/>
    <property type="match status" value="1"/>
</dbReference>
<dbReference type="InterPro" id="IPR009022">
    <property type="entry name" value="EFG_III"/>
</dbReference>
<evidence type="ECO:0000259" key="9">
    <source>
        <dbReference type="PROSITE" id="PS51722"/>
    </source>
</evidence>
<dbReference type="PROSITE" id="PS51722">
    <property type="entry name" value="G_TR_2"/>
    <property type="match status" value="1"/>
</dbReference>
<dbReference type="PRINTS" id="PR00315">
    <property type="entry name" value="ELONGATNFCT"/>
</dbReference>
<sequence length="701" mass="77256">MARKTPISRYRNIGISAHIDAGKTTTSERILFYTGMTHKLGEVHDGAATTDWMEQEQERGITITSAAVTTFWKGMDGTLPEYRFNVIDTPGHVDFTVEVERSMRVLDGAVMVYCAVGGVQPQSETVWRQANKYQVPRLAFVNKMDRQGANFFRVVEQMQTRLRANPVPVVVPIGAEDSFQGVVDLLKMKAILWNDATQGLTFDYADIPADLVSVAEEWREKMVEAAAEATEDLMEKYLGGEELTEQEIVEALRTRTLAGEIQPVLCGSAFKNKGVQRMLDAVVEYLPAPTDIPAVAGVSPKTDEAMTREASDEEKFSALAFKLMNDKYVGQLTFIRVYSGVLKSGDTVINSVKGTRERVGRLVQMKANDREEIEEVRAGDIAAAIGLKDVTTGETLCAEDAPIILERMEFPEPVIHVAVEPKTKADQEKMGLALNRLAKEDPSFRVKTDEESGQTIISGMGELHLEILVDRIKREFGVEAAVGAPQVAYRETIRKAVEVEGKHVKQSGGKGQYGHAVIKLEPLEPGGVGYEFLDEIKGGVIPKEFIPSVDKGIRDTLNSGILAGYPVVDVRVRLVFGSYHDVDSSQIAFELAGSMAFKEGMRRASACLLEPIMAVEVETPEDYMGDVMGDLNRRRGMVLGMDDDGIGGKKIRAEVPLKEMFGYSTDLRSATQGRATYSMEFKKYAEVPNNVAEEIIASRKG</sequence>
<dbReference type="SUPFAM" id="SSF54211">
    <property type="entry name" value="Ribosomal protein S5 domain 2-like"/>
    <property type="match status" value="1"/>
</dbReference>
<dbReference type="PROSITE" id="PS00301">
    <property type="entry name" value="G_TR_1"/>
    <property type="match status" value="1"/>
</dbReference>
<dbReference type="Pfam" id="PF03764">
    <property type="entry name" value="EFG_IV"/>
    <property type="match status" value="1"/>
</dbReference>
<dbReference type="CDD" id="cd03713">
    <property type="entry name" value="EFG_mtEFG_C"/>
    <property type="match status" value="1"/>
</dbReference>
<name>A0ABY4E9Y0_VITST</name>
<reference evidence="10" key="2">
    <citation type="journal article" date="2022" name="Res Sq">
        <title>Evolution of multicellular longitudinally dividing oral cavity symbionts (Neisseriaceae).</title>
        <authorList>
            <person name="Nyongesa S."/>
            <person name="Weber P."/>
            <person name="Bernet E."/>
            <person name="Pullido F."/>
            <person name="Nieckarz M."/>
            <person name="Delaby M."/>
            <person name="Nieves C."/>
            <person name="Viehboeck T."/>
            <person name="Krause N."/>
            <person name="Rivera-Millot A."/>
            <person name="Nakamura A."/>
            <person name="Vischer N."/>
            <person name="VanNieuwenhze M."/>
            <person name="Brun Y."/>
            <person name="Cava F."/>
            <person name="Bulgheresi S."/>
            <person name="Veyrier F."/>
        </authorList>
    </citation>
    <scope>NUCLEOTIDE SEQUENCE</scope>
    <source>
        <strain evidence="10">SAG 1488-6</strain>
    </source>
</reference>
<dbReference type="InterPro" id="IPR031157">
    <property type="entry name" value="G_TR_CS"/>
</dbReference>
<evidence type="ECO:0000256" key="4">
    <source>
        <dbReference type="ARBA" id="ARBA00022768"/>
    </source>
</evidence>
<dbReference type="Pfam" id="PF00009">
    <property type="entry name" value="GTP_EFTU"/>
    <property type="match status" value="1"/>
</dbReference>
<dbReference type="RefSeq" id="WP_019959480.1">
    <property type="nucleotide sequence ID" value="NZ_CP091512.1"/>
</dbReference>
<dbReference type="CDD" id="cd01886">
    <property type="entry name" value="EF-G"/>
    <property type="match status" value="1"/>
</dbReference>
<dbReference type="InterPro" id="IPR027417">
    <property type="entry name" value="P-loop_NTPase"/>
</dbReference>
<dbReference type="SMART" id="SM00838">
    <property type="entry name" value="EFG_C"/>
    <property type="match status" value="1"/>
</dbReference>
<dbReference type="Pfam" id="PF14492">
    <property type="entry name" value="EFG_III"/>
    <property type="match status" value="1"/>
</dbReference>
<keyword evidence="5 8" id="KW-0648">Protein biosynthesis</keyword>
<dbReference type="InterPro" id="IPR009000">
    <property type="entry name" value="Transl_B-barrel_sf"/>
</dbReference>
<dbReference type="InterPro" id="IPR014721">
    <property type="entry name" value="Ribsml_uS5_D2-typ_fold_subgr"/>
</dbReference>
<dbReference type="Gene3D" id="3.40.50.300">
    <property type="entry name" value="P-loop containing nucleotide triphosphate hydrolases"/>
    <property type="match status" value="1"/>
</dbReference>
<dbReference type="Gene3D" id="3.30.230.10">
    <property type="match status" value="1"/>
</dbReference>
<dbReference type="Proteomes" id="UP000832034">
    <property type="component" value="Chromosome"/>
</dbReference>
<dbReference type="InterPro" id="IPR005225">
    <property type="entry name" value="Small_GTP-bd"/>
</dbReference>
<accession>A0ABY4E9Y0</accession>
<feature type="domain" description="Tr-type G" evidence="9">
    <location>
        <begin position="8"/>
        <end position="290"/>
    </location>
</feature>
<dbReference type="GO" id="GO:0003746">
    <property type="term" value="F:translation elongation factor activity"/>
    <property type="evidence" value="ECO:0007669"/>
    <property type="project" value="UniProtKB-KW"/>
</dbReference>
<dbReference type="InterPro" id="IPR041095">
    <property type="entry name" value="EFG_II"/>
</dbReference>
<dbReference type="SUPFAM" id="SSF50447">
    <property type="entry name" value="Translation proteins"/>
    <property type="match status" value="1"/>
</dbReference>
<dbReference type="Gene3D" id="3.30.70.870">
    <property type="entry name" value="Elongation Factor G (Translational Gtpase), domain 3"/>
    <property type="match status" value="1"/>
</dbReference>
<dbReference type="SUPFAM" id="SSF52540">
    <property type="entry name" value="P-loop containing nucleoside triphosphate hydrolases"/>
    <property type="match status" value="1"/>
</dbReference>
<dbReference type="InterPro" id="IPR047872">
    <property type="entry name" value="EFG_IV"/>
</dbReference>
<comment type="subcellular location">
    <subcellularLocation>
        <location evidence="8">Cytoplasm</location>
    </subcellularLocation>
</comment>
<dbReference type="NCBIfam" id="NF009381">
    <property type="entry name" value="PRK12740.1-5"/>
    <property type="match status" value="1"/>
</dbReference>
<dbReference type="PANTHER" id="PTHR43261">
    <property type="entry name" value="TRANSLATION ELONGATION FACTOR G-RELATED"/>
    <property type="match status" value="1"/>
</dbReference>
<dbReference type="InterPro" id="IPR004161">
    <property type="entry name" value="EFTu-like_2"/>
</dbReference>
<dbReference type="Gene3D" id="3.30.70.240">
    <property type="match status" value="1"/>
</dbReference>
<dbReference type="PANTHER" id="PTHR43261:SF1">
    <property type="entry name" value="RIBOSOME-RELEASING FACTOR 2, MITOCHONDRIAL"/>
    <property type="match status" value="1"/>
</dbReference>
<keyword evidence="11" id="KW-1185">Reference proteome</keyword>
<dbReference type="InterPro" id="IPR035647">
    <property type="entry name" value="EFG_III/V"/>
</dbReference>
<dbReference type="Gene3D" id="2.40.30.10">
    <property type="entry name" value="Translation factors"/>
    <property type="match status" value="1"/>
</dbReference>
<dbReference type="InterPro" id="IPR000640">
    <property type="entry name" value="EFG_V-like"/>
</dbReference>
<dbReference type="Pfam" id="PF03144">
    <property type="entry name" value="GTP_EFTU_D2"/>
    <property type="match status" value="1"/>
</dbReference>
<dbReference type="NCBIfam" id="TIGR00484">
    <property type="entry name" value="EF-G"/>
    <property type="match status" value="1"/>
</dbReference>
<keyword evidence="6 8" id="KW-0342">GTP-binding</keyword>
<evidence type="ECO:0000256" key="5">
    <source>
        <dbReference type="ARBA" id="ARBA00022917"/>
    </source>
</evidence>